<dbReference type="Pfam" id="PF00005">
    <property type="entry name" value="ABC_tran"/>
    <property type="match status" value="2"/>
</dbReference>
<reference evidence="12" key="1">
    <citation type="submission" date="2018-08" db="EMBL/GenBank/DDBJ databases">
        <authorList>
            <person name="Grouzdev D.S."/>
            <person name="Krutkina M.S."/>
        </authorList>
    </citation>
    <scope>NUCLEOTIDE SEQUENCE [LARGE SCALE GENOMIC DNA]</scope>
    <source>
        <strain evidence="12">4-11</strain>
    </source>
</reference>
<evidence type="ECO:0000256" key="9">
    <source>
        <dbReference type="ARBA" id="ARBA00023136"/>
    </source>
</evidence>
<dbReference type="Proteomes" id="UP000264002">
    <property type="component" value="Unassembled WGS sequence"/>
</dbReference>
<keyword evidence="8" id="KW-1278">Translocase</keyword>
<dbReference type="AlphaFoldDB" id="A0A372MI52"/>
<keyword evidence="3" id="KW-1003">Cell membrane</keyword>
<dbReference type="CDD" id="cd03215">
    <property type="entry name" value="ABC_Carb_Monos_II"/>
    <property type="match status" value="1"/>
</dbReference>
<keyword evidence="7 11" id="KW-0067">ATP-binding</keyword>
<reference evidence="11 12" key="2">
    <citation type="submission" date="2018-09" db="EMBL/GenBank/DDBJ databases">
        <title>Genome of Sphaerochaeta halotolerans strain 4-11.</title>
        <authorList>
            <person name="Nazina T.N."/>
            <person name="Sokolova D.S."/>
        </authorList>
    </citation>
    <scope>NUCLEOTIDE SEQUENCE [LARGE SCALE GENOMIC DNA]</scope>
    <source>
        <strain evidence="11 12">4-11</strain>
    </source>
</reference>
<evidence type="ECO:0000259" key="10">
    <source>
        <dbReference type="PROSITE" id="PS50893"/>
    </source>
</evidence>
<keyword evidence="5" id="KW-0677">Repeat</keyword>
<evidence type="ECO:0000256" key="6">
    <source>
        <dbReference type="ARBA" id="ARBA00022741"/>
    </source>
</evidence>
<dbReference type="InterPro" id="IPR003593">
    <property type="entry name" value="AAA+_ATPase"/>
</dbReference>
<organism evidence="11 12">
    <name type="scientific">Sphaerochaeta halotolerans</name>
    <dbReference type="NCBI Taxonomy" id="2293840"/>
    <lineage>
        <taxon>Bacteria</taxon>
        <taxon>Pseudomonadati</taxon>
        <taxon>Spirochaetota</taxon>
        <taxon>Spirochaetia</taxon>
        <taxon>Spirochaetales</taxon>
        <taxon>Sphaerochaetaceae</taxon>
        <taxon>Sphaerochaeta</taxon>
    </lineage>
</organism>
<evidence type="ECO:0000313" key="11">
    <source>
        <dbReference type="EMBL" id="RFU94850.1"/>
    </source>
</evidence>
<dbReference type="SUPFAM" id="SSF52540">
    <property type="entry name" value="P-loop containing nucleoside triphosphate hydrolases"/>
    <property type="match status" value="2"/>
</dbReference>
<dbReference type="Gene3D" id="3.40.50.300">
    <property type="entry name" value="P-loop containing nucleotide triphosphate hydrolases"/>
    <property type="match status" value="2"/>
</dbReference>
<dbReference type="InterPro" id="IPR027417">
    <property type="entry name" value="P-loop_NTPase"/>
</dbReference>
<dbReference type="PROSITE" id="PS00211">
    <property type="entry name" value="ABC_TRANSPORTER_1"/>
    <property type="match status" value="2"/>
</dbReference>
<dbReference type="CDD" id="cd03216">
    <property type="entry name" value="ABC_Carb_Monos_I"/>
    <property type="match status" value="1"/>
</dbReference>
<evidence type="ECO:0000256" key="3">
    <source>
        <dbReference type="ARBA" id="ARBA00022475"/>
    </source>
</evidence>
<dbReference type="InterPro" id="IPR017871">
    <property type="entry name" value="ABC_transporter-like_CS"/>
</dbReference>
<comment type="subcellular location">
    <subcellularLocation>
        <location evidence="1">Cell membrane</location>
        <topology evidence="1">Peripheral membrane protein</topology>
    </subcellularLocation>
</comment>
<keyword evidence="9" id="KW-0472">Membrane</keyword>
<dbReference type="FunFam" id="3.40.50.300:FF:000127">
    <property type="entry name" value="Ribose import ATP-binding protein RbsA"/>
    <property type="match status" value="1"/>
</dbReference>
<keyword evidence="2" id="KW-0813">Transport</keyword>
<keyword evidence="6" id="KW-0547">Nucleotide-binding</keyword>
<dbReference type="SMART" id="SM00382">
    <property type="entry name" value="AAA"/>
    <property type="match status" value="2"/>
</dbReference>
<accession>A0A372MI52</accession>
<keyword evidence="4" id="KW-0762">Sugar transport</keyword>
<evidence type="ECO:0000256" key="4">
    <source>
        <dbReference type="ARBA" id="ARBA00022597"/>
    </source>
</evidence>
<dbReference type="EMBL" id="QUWK01000007">
    <property type="protein sequence ID" value="RFU94850.1"/>
    <property type="molecule type" value="Genomic_DNA"/>
</dbReference>
<protein>
    <submittedName>
        <fullName evidence="11">ABC transporter ATP-binding protein</fullName>
    </submittedName>
</protein>
<evidence type="ECO:0000313" key="12">
    <source>
        <dbReference type="Proteomes" id="UP000264002"/>
    </source>
</evidence>
<keyword evidence="12" id="KW-1185">Reference proteome</keyword>
<comment type="caution">
    <text evidence="11">The sequence shown here is derived from an EMBL/GenBank/DDBJ whole genome shotgun (WGS) entry which is preliminary data.</text>
</comment>
<dbReference type="RefSeq" id="WP_117330548.1">
    <property type="nucleotide sequence ID" value="NZ_QUWK01000007.1"/>
</dbReference>
<dbReference type="GO" id="GO:0016887">
    <property type="term" value="F:ATP hydrolysis activity"/>
    <property type="evidence" value="ECO:0007669"/>
    <property type="project" value="InterPro"/>
</dbReference>
<feature type="domain" description="ABC transporter" evidence="10">
    <location>
        <begin position="6"/>
        <end position="241"/>
    </location>
</feature>
<evidence type="ECO:0000256" key="5">
    <source>
        <dbReference type="ARBA" id="ARBA00022737"/>
    </source>
</evidence>
<evidence type="ECO:0000256" key="7">
    <source>
        <dbReference type="ARBA" id="ARBA00022840"/>
    </source>
</evidence>
<dbReference type="GO" id="GO:0005886">
    <property type="term" value="C:plasma membrane"/>
    <property type="evidence" value="ECO:0007669"/>
    <property type="project" value="UniProtKB-SubCell"/>
</dbReference>
<dbReference type="InterPro" id="IPR050107">
    <property type="entry name" value="ABC_carbohydrate_import_ATPase"/>
</dbReference>
<dbReference type="PANTHER" id="PTHR43790:SF4">
    <property type="entry name" value="GUANOSINE IMPORT ATP-BINDING PROTEIN NUPO"/>
    <property type="match status" value="1"/>
</dbReference>
<evidence type="ECO:0000256" key="2">
    <source>
        <dbReference type="ARBA" id="ARBA00022448"/>
    </source>
</evidence>
<sequence>MSEYAIEMKNITKTFPGVVANDKVTLQVRKQEIHALLGENGAGKSTLMSILFGSYIADSGEILLDGEPVEIKNPNVATSLGIGMVHQHFKLVQNFTVTENIVLGMEPVKGRVLDLKSASKRVAELSKQYGLQVDPDALIEDISVGQQQRVEILKTLYRNANIIIFDEPTAVLTPQEIDELMEILKALRAEGKTIVLITHKLREIKEVSDRCTVLRRGTYIGTVNVSDVSEQELAEMMVGRAVKFEIEKPEKLPGEVMLSLQHLEVKDENGAVKIKDLNLDIHDGEIVGVAGVDGNGQSELLGAITGLLPLSGGSIILDGEHIEQLSIRERIEKGLGYIPEDRRKYGVVGEFSIAENSAIKSYYKSPFRKKFGILDFEAMKKEAEHLIDQFDIRSAEGPVTKAGSLSGGNQQKVIVAREISLSPKVLVVAQPTRGLDVGAIEYIRKRIIDERMKGRAILLVSLELDEIMNLCDRIATISKGSIVAVNKQHEVTEREIGMMMAGSHKEAQA</sequence>
<dbReference type="GO" id="GO:0005524">
    <property type="term" value="F:ATP binding"/>
    <property type="evidence" value="ECO:0007669"/>
    <property type="project" value="UniProtKB-KW"/>
</dbReference>
<dbReference type="PANTHER" id="PTHR43790">
    <property type="entry name" value="CARBOHYDRATE TRANSPORT ATP-BINDING PROTEIN MG119-RELATED"/>
    <property type="match status" value="1"/>
</dbReference>
<dbReference type="InterPro" id="IPR003439">
    <property type="entry name" value="ABC_transporter-like_ATP-bd"/>
</dbReference>
<dbReference type="PROSITE" id="PS50893">
    <property type="entry name" value="ABC_TRANSPORTER_2"/>
    <property type="match status" value="2"/>
</dbReference>
<proteinExistence type="predicted"/>
<evidence type="ECO:0000256" key="8">
    <source>
        <dbReference type="ARBA" id="ARBA00022967"/>
    </source>
</evidence>
<gene>
    <name evidence="11" type="ORF">DYP60_07580</name>
</gene>
<feature type="domain" description="ABC transporter" evidence="10">
    <location>
        <begin position="258"/>
        <end position="504"/>
    </location>
</feature>
<evidence type="ECO:0000256" key="1">
    <source>
        <dbReference type="ARBA" id="ARBA00004202"/>
    </source>
</evidence>
<name>A0A372MI52_9SPIR</name>